<sequence length="521" mass="57871">MNLLTDPIFRVRTPDGPVTACLPELLALLGHDRVDSLTGLQRHQEDAFHIFCCYLAGAVLVRTGESSPQQTADFWREGIRQLTQAEGCADDSAWTLLVDDPTKPAFMQSPASSRAVFERDYKPDATTPDALDVLVTSKNHDKKMSRAMTGNFEAWLFALISLQTTVGLLGRGSGGGMNRGIGRMNSGYGSRPRVGWFPGMRVGVQFARDVSVLLCHRQVLLEAPYPYASTGRILLWIPPWDGARSQALDSLDPFFIEVARRVRLLSVDSRIQAFASGSATNFIAADQLKGNLGDPWTPITQRTNGALTVPESGFTPELLRNLIFGDGYIPATMQQPDDSMVGGWFSASVLVRGQGKTDGFQNAVLRVPDKPRLALFGCRQSRDRLTSLSKKGIDTASAMHYKALRPALFSLLEGGPESIVVDKAEIAKWVDSAVKPFVLNWNPRYFDWLWTTIDIPNDTEALRPWFDELRQLAQETLNRATERTPQRHGRSYRAKIKAQGIFFGSLKKNFPQFVEVTHDQP</sequence>
<protein>
    <submittedName>
        <fullName evidence="1">CRISPR type I-E protein CasA/Cse1</fullName>
    </submittedName>
</protein>
<gene>
    <name evidence="1" type="ORF">AW09_000020</name>
</gene>
<comment type="caution">
    <text evidence="1">The sequence shown here is derived from an EMBL/GenBank/DDBJ whole genome shotgun (WGS) entry which is preliminary data.</text>
</comment>
<proteinExistence type="predicted"/>
<name>A0A080M0P9_9PROT</name>
<dbReference type="AlphaFoldDB" id="A0A080M0P9"/>
<evidence type="ECO:0000313" key="2">
    <source>
        <dbReference type="Proteomes" id="UP000020077"/>
    </source>
</evidence>
<organism evidence="1 2">
    <name type="scientific">Candidatus Accumulibacter phosphatis</name>
    <dbReference type="NCBI Taxonomy" id="327160"/>
    <lineage>
        <taxon>Bacteria</taxon>
        <taxon>Pseudomonadati</taxon>
        <taxon>Pseudomonadota</taxon>
        <taxon>Betaproteobacteria</taxon>
        <taxon>Candidatus Accumulibacter</taxon>
    </lineage>
</organism>
<accession>A0A080M0P9</accession>
<evidence type="ECO:0000313" key="1">
    <source>
        <dbReference type="EMBL" id="KFB74661.1"/>
    </source>
</evidence>
<dbReference type="EMBL" id="JDVG02000004">
    <property type="protein sequence ID" value="KFB74661.1"/>
    <property type="molecule type" value="Genomic_DNA"/>
</dbReference>
<dbReference type="InterPro" id="IPR013381">
    <property type="entry name" value="CRISPR-assoc_prot_Cse1"/>
</dbReference>
<dbReference type="NCBIfam" id="TIGR02547">
    <property type="entry name" value="casA_cse1"/>
    <property type="match status" value="1"/>
</dbReference>
<reference evidence="1 2" key="1">
    <citation type="submission" date="2014-02" db="EMBL/GenBank/DDBJ databases">
        <title>Expanding our view of genomic diversity in Candidatus Accumulibacter clades.</title>
        <authorList>
            <person name="Skennerton C.T."/>
            <person name="Barr J.J."/>
            <person name="Slater F.R."/>
            <person name="Bond P.L."/>
            <person name="Tyson G.W."/>
        </authorList>
    </citation>
    <scope>NUCLEOTIDE SEQUENCE [LARGE SCALE GENOMIC DNA]</scope>
    <source>
        <strain evidence="2">BA-91</strain>
    </source>
</reference>
<dbReference type="Proteomes" id="UP000020077">
    <property type="component" value="Unassembled WGS sequence"/>
</dbReference>